<reference evidence="8 9" key="1">
    <citation type="submission" date="2020-08" db="EMBL/GenBank/DDBJ databases">
        <title>Genomic Encyclopedia of Type Strains, Phase III (KMG-III): the genomes of soil and plant-associated and newly described type strains.</title>
        <authorList>
            <person name="Whitman W."/>
        </authorList>
    </citation>
    <scope>NUCLEOTIDE SEQUENCE [LARGE SCALE GENOMIC DNA]</scope>
    <source>
        <strain evidence="8 9">CECT 3146</strain>
    </source>
</reference>
<comment type="caution">
    <text evidence="8">The sequence shown here is derived from an EMBL/GenBank/DDBJ whole genome shotgun (WGS) entry which is preliminary data.</text>
</comment>
<comment type="similarity">
    <text evidence="1 7">Belongs to the cytochrome P450 family.</text>
</comment>
<evidence type="ECO:0000313" key="8">
    <source>
        <dbReference type="EMBL" id="MBB5109568.1"/>
    </source>
</evidence>
<accession>A0A7W8B6P1</accession>
<keyword evidence="9" id="KW-1185">Reference proteome</keyword>
<dbReference type="SUPFAM" id="SSF48264">
    <property type="entry name" value="Cytochrome P450"/>
    <property type="match status" value="1"/>
</dbReference>
<evidence type="ECO:0000256" key="5">
    <source>
        <dbReference type="ARBA" id="ARBA00023004"/>
    </source>
</evidence>
<dbReference type="GO" id="GO:0020037">
    <property type="term" value="F:heme binding"/>
    <property type="evidence" value="ECO:0007669"/>
    <property type="project" value="InterPro"/>
</dbReference>
<dbReference type="RefSeq" id="WP_184926497.1">
    <property type="nucleotide sequence ID" value="NZ_BMSQ01000046.1"/>
</dbReference>
<dbReference type="FunFam" id="1.10.630.10:FF:000018">
    <property type="entry name" value="Cytochrome P450 monooxygenase"/>
    <property type="match status" value="1"/>
</dbReference>
<dbReference type="Gene3D" id="1.10.630.10">
    <property type="entry name" value="Cytochrome P450"/>
    <property type="match status" value="1"/>
</dbReference>
<protein>
    <submittedName>
        <fullName evidence="8">Cytochrome P450</fullName>
    </submittedName>
</protein>
<evidence type="ECO:0000256" key="7">
    <source>
        <dbReference type="RuleBase" id="RU000461"/>
    </source>
</evidence>
<evidence type="ECO:0000256" key="1">
    <source>
        <dbReference type="ARBA" id="ARBA00010617"/>
    </source>
</evidence>
<dbReference type="AlphaFoldDB" id="A0A7W8B6P1"/>
<keyword evidence="4 7" id="KW-0560">Oxidoreductase</keyword>
<dbReference type="InterPro" id="IPR017972">
    <property type="entry name" value="Cyt_P450_CS"/>
</dbReference>
<dbReference type="GO" id="GO:0004497">
    <property type="term" value="F:monooxygenase activity"/>
    <property type="evidence" value="ECO:0007669"/>
    <property type="project" value="UniProtKB-KW"/>
</dbReference>
<evidence type="ECO:0000256" key="6">
    <source>
        <dbReference type="ARBA" id="ARBA00023033"/>
    </source>
</evidence>
<dbReference type="PRINTS" id="PR00359">
    <property type="entry name" value="BP450"/>
</dbReference>
<organism evidence="8 9">
    <name type="scientific">Streptomyces spectabilis</name>
    <dbReference type="NCBI Taxonomy" id="68270"/>
    <lineage>
        <taxon>Bacteria</taxon>
        <taxon>Bacillati</taxon>
        <taxon>Actinomycetota</taxon>
        <taxon>Actinomycetes</taxon>
        <taxon>Kitasatosporales</taxon>
        <taxon>Streptomycetaceae</taxon>
        <taxon>Streptomyces</taxon>
    </lineage>
</organism>
<gene>
    <name evidence="8" type="ORF">FHS40_008696</name>
</gene>
<dbReference type="PROSITE" id="PS00086">
    <property type="entry name" value="CYTOCHROME_P450"/>
    <property type="match status" value="1"/>
</dbReference>
<keyword evidence="3 7" id="KW-0479">Metal-binding</keyword>
<dbReference type="InterPro" id="IPR036396">
    <property type="entry name" value="Cyt_P450_sf"/>
</dbReference>
<evidence type="ECO:0000256" key="2">
    <source>
        <dbReference type="ARBA" id="ARBA00022617"/>
    </source>
</evidence>
<dbReference type="GO" id="GO:0016705">
    <property type="term" value="F:oxidoreductase activity, acting on paired donors, with incorporation or reduction of molecular oxygen"/>
    <property type="evidence" value="ECO:0007669"/>
    <property type="project" value="InterPro"/>
</dbReference>
<dbReference type="PANTHER" id="PTHR46696:SF6">
    <property type="entry name" value="P450, PUTATIVE (EUROFUNG)-RELATED"/>
    <property type="match status" value="1"/>
</dbReference>
<keyword evidence="2 7" id="KW-0349">Heme</keyword>
<keyword evidence="5 7" id="KW-0408">Iron</keyword>
<proteinExistence type="inferred from homology"/>
<dbReference type="EMBL" id="JACHJD010000031">
    <property type="protein sequence ID" value="MBB5109568.1"/>
    <property type="molecule type" value="Genomic_DNA"/>
</dbReference>
<dbReference type="InterPro" id="IPR002397">
    <property type="entry name" value="Cyt_P450_B"/>
</dbReference>
<dbReference type="PANTHER" id="PTHR46696">
    <property type="entry name" value="P450, PUTATIVE (EUROFUNG)-RELATED"/>
    <property type="match status" value="1"/>
</dbReference>
<sequence>MRLADAVLHFPFVPAPYGEPPVEYARLRKEAPVTPVILPTGHRVWLVTTYKDALTVGSDPRFSRDVDKAGLAVSTGADFFVISGSFMYMDPPEHTRLRRVVQPFFTPRYLRHLSATVEHIADGCFDRFTSLGPPGDLVGQLAYPFTLQVTCHLLGIKEADVEASRSWAEVIPSLTRSTAAEIEQAAAEMSRYLRAQLDVKRTEPRNDLLTALVSAQESGQLSEREVLNLARLMFFAGQDSPTNLITRGTLLLIRHPDQWAALCADLSLVDGAVEEILRYSMTSGTGLTHAAVATQDVTLSGVRIRAGEAVVCPLIAANRDPSRFTEPDTFDITRTDATSHIAFGKGIHYCLGAPMARIQLRVAFRNLARRFPEIRRTDTTALTWSIDLLPNRIKELNVTW</sequence>
<evidence type="ECO:0000256" key="4">
    <source>
        <dbReference type="ARBA" id="ARBA00023002"/>
    </source>
</evidence>
<dbReference type="GO" id="GO:0005506">
    <property type="term" value="F:iron ion binding"/>
    <property type="evidence" value="ECO:0007669"/>
    <property type="project" value="InterPro"/>
</dbReference>
<dbReference type="InterPro" id="IPR001128">
    <property type="entry name" value="Cyt_P450"/>
</dbReference>
<evidence type="ECO:0000256" key="3">
    <source>
        <dbReference type="ARBA" id="ARBA00022723"/>
    </source>
</evidence>
<keyword evidence="6 7" id="KW-0503">Monooxygenase</keyword>
<dbReference type="CDD" id="cd11031">
    <property type="entry name" value="Cyp158A-like"/>
    <property type="match status" value="1"/>
</dbReference>
<name>A0A7W8B6P1_STRST</name>
<dbReference type="Pfam" id="PF00067">
    <property type="entry name" value="p450"/>
    <property type="match status" value="1"/>
</dbReference>
<evidence type="ECO:0000313" key="9">
    <source>
        <dbReference type="Proteomes" id="UP000549009"/>
    </source>
</evidence>
<dbReference type="Proteomes" id="UP000549009">
    <property type="component" value="Unassembled WGS sequence"/>
</dbReference>